<feature type="compositionally biased region" description="Basic and acidic residues" evidence="1">
    <location>
        <begin position="396"/>
        <end position="410"/>
    </location>
</feature>
<accession>A0AAD7HZP8</accession>
<feature type="compositionally biased region" description="Basic residues" evidence="1">
    <location>
        <begin position="420"/>
        <end position="430"/>
    </location>
</feature>
<sequence>MSSQPPSPPTTPHNELLELTHKLTPSKTPRALADISNQLGNAPPPRKRRFRHSRATAAENEVENPNNLEERVRDVGRLYAIQYPLFLSTDAVALFATPLDPAFKEATEFATKKSRIQGQLRDIIDILPNDAKDFTIRKHEWVARCFEDGLSGQRSNCNTRIRQDSATYIAANTTFKDLSQNPPANISVNIEDLNSSSSRFNAFAERIGYQEATSNGDAFYSPLKAAEVLFKDYDGTMNPSKIFRGPALLSGLFQGESKLPSARVIERQRHIVRSVPGAIVNSAVLAIWFYSADTQLLSEGDETKINYKQLAEAFMRQICEGMRDNADWVKGLFRYWDDIIFPHADNSHSHTLSDNHKAVCDEIDAMDAAFKAATVPRVATPPYGPSQPSSPQTAPSRRDTSQSPYAREDSPESNPAPSTSRHHRGHHNTSRRGGSQSSHEREDSPEPHPAPSTSHHRHQSTSRRGGSQLSEAREDSPEPHPAASTSQQSHPAQLFALRGSGHQGAAMDAGLREAPHGWIAAYRLVAHDARALPWWAGGAG</sequence>
<dbReference type="AlphaFoldDB" id="A0AAD7HZP8"/>
<organism evidence="2 3">
    <name type="scientific">Mycena metata</name>
    <dbReference type="NCBI Taxonomy" id="1033252"/>
    <lineage>
        <taxon>Eukaryota</taxon>
        <taxon>Fungi</taxon>
        <taxon>Dikarya</taxon>
        <taxon>Basidiomycota</taxon>
        <taxon>Agaricomycotina</taxon>
        <taxon>Agaricomycetes</taxon>
        <taxon>Agaricomycetidae</taxon>
        <taxon>Agaricales</taxon>
        <taxon>Marasmiineae</taxon>
        <taxon>Mycenaceae</taxon>
        <taxon>Mycena</taxon>
    </lineage>
</organism>
<evidence type="ECO:0000313" key="3">
    <source>
        <dbReference type="Proteomes" id="UP001215598"/>
    </source>
</evidence>
<dbReference type="Proteomes" id="UP001215598">
    <property type="component" value="Unassembled WGS sequence"/>
</dbReference>
<dbReference type="EMBL" id="JARKIB010000155">
    <property type="protein sequence ID" value="KAJ7731033.1"/>
    <property type="molecule type" value="Genomic_DNA"/>
</dbReference>
<feature type="region of interest" description="Disordered" evidence="1">
    <location>
        <begin position="377"/>
        <end position="489"/>
    </location>
</feature>
<evidence type="ECO:0000313" key="2">
    <source>
        <dbReference type="EMBL" id="KAJ7731033.1"/>
    </source>
</evidence>
<reference evidence="2" key="1">
    <citation type="submission" date="2023-03" db="EMBL/GenBank/DDBJ databases">
        <title>Massive genome expansion in bonnet fungi (Mycena s.s.) driven by repeated elements and novel gene families across ecological guilds.</title>
        <authorList>
            <consortium name="Lawrence Berkeley National Laboratory"/>
            <person name="Harder C.B."/>
            <person name="Miyauchi S."/>
            <person name="Viragh M."/>
            <person name="Kuo A."/>
            <person name="Thoen E."/>
            <person name="Andreopoulos B."/>
            <person name="Lu D."/>
            <person name="Skrede I."/>
            <person name="Drula E."/>
            <person name="Henrissat B."/>
            <person name="Morin E."/>
            <person name="Kohler A."/>
            <person name="Barry K."/>
            <person name="LaButti K."/>
            <person name="Morin E."/>
            <person name="Salamov A."/>
            <person name="Lipzen A."/>
            <person name="Mereny Z."/>
            <person name="Hegedus B."/>
            <person name="Baldrian P."/>
            <person name="Stursova M."/>
            <person name="Weitz H."/>
            <person name="Taylor A."/>
            <person name="Grigoriev I.V."/>
            <person name="Nagy L.G."/>
            <person name="Martin F."/>
            <person name="Kauserud H."/>
        </authorList>
    </citation>
    <scope>NUCLEOTIDE SEQUENCE</scope>
    <source>
        <strain evidence="2">CBHHK182m</strain>
    </source>
</reference>
<keyword evidence="3" id="KW-1185">Reference proteome</keyword>
<comment type="caution">
    <text evidence="2">The sequence shown here is derived from an EMBL/GenBank/DDBJ whole genome shotgun (WGS) entry which is preliminary data.</text>
</comment>
<feature type="compositionally biased region" description="Low complexity" evidence="1">
    <location>
        <begin position="386"/>
        <end position="395"/>
    </location>
</feature>
<feature type="region of interest" description="Disordered" evidence="1">
    <location>
        <begin position="24"/>
        <end position="50"/>
    </location>
</feature>
<protein>
    <submittedName>
        <fullName evidence="2">Uncharacterized protein</fullName>
    </submittedName>
</protein>
<gene>
    <name evidence="2" type="ORF">B0H16DRAFT_1773273</name>
</gene>
<name>A0AAD7HZP8_9AGAR</name>
<proteinExistence type="predicted"/>
<evidence type="ECO:0000256" key="1">
    <source>
        <dbReference type="SAM" id="MobiDB-lite"/>
    </source>
</evidence>